<dbReference type="RefSeq" id="XP_025359492.1">
    <property type="nucleotide sequence ID" value="XM_025509912.1"/>
</dbReference>
<organism evidence="2 3">
    <name type="scientific">Jaminaea rosea</name>
    <dbReference type="NCBI Taxonomy" id="1569628"/>
    <lineage>
        <taxon>Eukaryota</taxon>
        <taxon>Fungi</taxon>
        <taxon>Dikarya</taxon>
        <taxon>Basidiomycota</taxon>
        <taxon>Ustilaginomycotina</taxon>
        <taxon>Exobasidiomycetes</taxon>
        <taxon>Microstromatales</taxon>
        <taxon>Microstromatales incertae sedis</taxon>
        <taxon>Jaminaea</taxon>
    </lineage>
</organism>
<protein>
    <submittedName>
        <fullName evidence="2">Uncharacterized protein</fullName>
    </submittedName>
</protein>
<dbReference type="GeneID" id="37031735"/>
<dbReference type="EMBL" id="KZ819678">
    <property type="protein sequence ID" value="PWN24880.1"/>
    <property type="molecule type" value="Genomic_DNA"/>
</dbReference>
<feature type="region of interest" description="Disordered" evidence="1">
    <location>
        <begin position="96"/>
        <end position="119"/>
    </location>
</feature>
<evidence type="ECO:0000313" key="3">
    <source>
        <dbReference type="Proteomes" id="UP000245884"/>
    </source>
</evidence>
<reference evidence="2 3" key="1">
    <citation type="journal article" date="2018" name="Mol. Biol. Evol.">
        <title>Broad Genomic Sampling Reveals a Smut Pathogenic Ancestry of the Fungal Clade Ustilaginomycotina.</title>
        <authorList>
            <person name="Kijpornyongpan T."/>
            <person name="Mondo S.J."/>
            <person name="Barry K."/>
            <person name="Sandor L."/>
            <person name="Lee J."/>
            <person name="Lipzen A."/>
            <person name="Pangilinan J."/>
            <person name="LaButti K."/>
            <person name="Hainaut M."/>
            <person name="Henrissat B."/>
            <person name="Grigoriev I.V."/>
            <person name="Spatafora J.W."/>
            <person name="Aime M.C."/>
        </authorList>
    </citation>
    <scope>NUCLEOTIDE SEQUENCE [LARGE SCALE GENOMIC DNA]</scope>
    <source>
        <strain evidence="2 3">MCA 5214</strain>
    </source>
</reference>
<gene>
    <name evidence="2" type="ORF">BDZ90DRAFT_87918</name>
</gene>
<proteinExistence type="predicted"/>
<sequence length="119" mass="13280">MQDDDETRAKITEIDFELDAKEGLLEEGPTPPSPLFPSSGDDGLVNSRWHNKAILHCYILNGVRDCLPRATPASAHNEDLCRDPMERTCPKKMKNLKDLKDAGKSDNTIVQARPHPSSR</sequence>
<evidence type="ECO:0000313" key="2">
    <source>
        <dbReference type="EMBL" id="PWN24880.1"/>
    </source>
</evidence>
<keyword evidence="3" id="KW-1185">Reference proteome</keyword>
<dbReference type="Proteomes" id="UP000245884">
    <property type="component" value="Unassembled WGS sequence"/>
</dbReference>
<evidence type="ECO:0000256" key="1">
    <source>
        <dbReference type="SAM" id="MobiDB-lite"/>
    </source>
</evidence>
<dbReference type="AlphaFoldDB" id="A0A316UI29"/>
<accession>A0A316UI29</accession>
<feature type="region of interest" description="Disordered" evidence="1">
    <location>
        <begin position="20"/>
        <end position="39"/>
    </location>
</feature>
<name>A0A316UI29_9BASI</name>